<organism evidence="1 2">
    <name type="scientific">Pseudomonas pergaminensis</name>
    <dbReference type="NCBI Taxonomy" id="2853159"/>
    <lineage>
        <taxon>Bacteria</taxon>
        <taxon>Pseudomonadati</taxon>
        <taxon>Pseudomonadota</taxon>
        <taxon>Gammaproteobacteria</taxon>
        <taxon>Pseudomonadales</taxon>
        <taxon>Pseudomonadaceae</taxon>
        <taxon>Pseudomonas</taxon>
    </lineage>
</organism>
<dbReference type="GO" id="GO:0003677">
    <property type="term" value="F:DNA binding"/>
    <property type="evidence" value="ECO:0007669"/>
    <property type="project" value="UniProtKB-KW"/>
</dbReference>
<accession>A0ABW8QWT9</accession>
<name>A0ABW8QWT9_9PSED</name>
<evidence type="ECO:0000313" key="2">
    <source>
        <dbReference type="Proteomes" id="UP001623008"/>
    </source>
</evidence>
<gene>
    <name evidence="1" type="ORF">ACJEBJ_04785</name>
</gene>
<sequence length="48" mass="5411">MHDIRCGHCARKLASVNRFDTLQIKCPRCGTINHLKAPSFPPASREHP</sequence>
<reference evidence="1 2" key="1">
    <citation type="submission" date="2024-11" db="EMBL/GenBank/DDBJ databases">
        <authorList>
            <person name="Lucas J.A."/>
        </authorList>
    </citation>
    <scope>NUCLEOTIDE SEQUENCE [LARGE SCALE GENOMIC DNA]</scope>
    <source>
        <strain evidence="1 2">Z 7.15</strain>
    </source>
</reference>
<dbReference type="Pfam" id="PF10122">
    <property type="entry name" value="Zn_ribbon_Com"/>
    <property type="match status" value="1"/>
</dbReference>
<keyword evidence="1" id="KW-0238">DNA-binding</keyword>
<protein>
    <submittedName>
        <fullName evidence="1">Com family DNA-binding transcriptional regulator</fullName>
    </submittedName>
</protein>
<dbReference type="InterPro" id="IPR019294">
    <property type="entry name" value="Translation_reg_Com"/>
</dbReference>
<dbReference type="EMBL" id="JBJHQF010000005">
    <property type="protein sequence ID" value="MFK9003435.1"/>
    <property type="molecule type" value="Genomic_DNA"/>
</dbReference>
<comment type="caution">
    <text evidence="1">The sequence shown here is derived from an EMBL/GenBank/DDBJ whole genome shotgun (WGS) entry which is preliminary data.</text>
</comment>
<keyword evidence="2" id="KW-1185">Reference proteome</keyword>
<dbReference type="RefSeq" id="WP_406596750.1">
    <property type="nucleotide sequence ID" value="NZ_JBJHQF010000005.1"/>
</dbReference>
<proteinExistence type="predicted"/>
<dbReference type="Proteomes" id="UP001623008">
    <property type="component" value="Unassembled WGS sequence"/>
</dbReference>
<evidence type="ECO:0000313" key="1">
    <source>
        <dbReference type="EMBL" id="MFK9003435.1"/>
    </source>
</evidence>